<reference evidence="2" key="1">
    <citation type="journal article" date="2023" name="Mol. Plant Microbe Interact.">
        <title>Elucidating the Obligate Nature and Biological Capacity of an Invasive Fungal Corn Pathogen.</title>
        <authorList>
            <person name="MacCready J.S."/>
            <person name="Roggenkamp E.M."/>
            <person name="Gdanetz K."/>
            <person name="Chilvers M.I."/>
        </authorList>
    </citation>
    <scope>NUCLEOTIDE SEQUENCE</scope>
    <source>
        <strain evidence="2">PM02</strain>
    </source>
</reference>
<evidence type="ECO:0000313" key="2">
    <source>
        <dbReference type="EMBL" id="KAK2075354.1"/>
    </source>
</evidence>
<proteinExistence type="predicted"/>
<comment type="caution">
    <text evidence="2">The sequence shown here is derived from an EMBL/GenBank/DDBJ whole genome shotgun (WGS) entry which is preliminary data.</text>
</comment>
<gene>
    <name evidence="2" type="ORF">P8C59_009485</name>
</gene>
<keyword evidence="3" id="KW-1185">Reference proteome</keyword>
<sequence length="609" mass="66962">MRPPRLIRLRLRLRLRLQHLLRQPPHPGPRHFTQNTVVRTTTTTTMTTTRPQLPFLSAPSAARPHQFRYLTTERRAWLHAEVRRGVKYTLYLWLALASAGGVTWVLYQEVLERAHPTPREWSFFTRFHLRTALAEAEVASDPNHLPDWVLAVQLLGAVVERLEDPAIDGQGVRDGPGDSDRPDGAKDVSDMPETWRRGYFEALLAWAWAAEHVDGWVRDRTRNLAFRPEVVIGPSNPHPKPIPYGAQSPPREQDCDPIFPSPNQIYLKMLYTEGLSVRQRMHASLAYANWLEYKGLAGPADAAYEEAVRLAASETTAAGPGLLDDETLTLNDAAGPPSANLLTALTALATSRARHGDVDAALPTLVSLLRARRSLPATATPLAPPTSRASDRPDPPPADALSRLRQRFLRLVREPPYPPPPPPGTAPPARDAKALCDEAALQLHIGEILYATAAPARRRARDEGLAWTREAVDAAEEQLHRLGRAPAAAPPEVAAAHRAARTACRECLAAGLGNWAAMVARLARQEEEEEEEEAQGRDGEAAGAAAWFGLWRGRAVGPGAGPQRDRSSGRWAAEEKVVLERQRRAGELLDGLEPPPRGFGALAQSMFQA</sequence>
<feature type="compositionally biased region" description="Low complexity" evidence="1">
    <location>
        <begin position="377"/>
        <end position="388"/>
    </location>
</feature>
<dbReference type="Proteomes" id="UP001217918">
    <property type="component" value="Unassembled WGS sequence"/>
</dbReference>
<feature type="region of interest" description="Disordered" evidence="1">
    <location>
        <begin position="586"/>
        <end position="609"/>
    </location>
</feature>
<evidence type="ECO:0000256" key="1">
    <source>
        <dbReference type="SAM" id="MobiDB-lite"/>
    </source>
</evidence>
<organism evidence="2 3">
    <name type="scientific">Phyllachora maydis</name>
    <dbReference type="NCBI Taxonomy" id="1825666"/>
    <lineage>
        <taxon>Eukaryota</taxon>
        <taxon>Fungi</taxon>
        <taxon>Dikarya</taxon>
        <taxon>Ascomycota</taxon>
        <taxon>Pezizomycotina</taxon>
        <taxon>Sordariomycetes</taxon>
        <taxon>Sordariomycetidae</taxon>
        <taxon>Phyllachorales</taxon>
        <taxon>Phyllachoraceae</taxon>
        <taxon>Phyllachora</taxon>
    </lineage>
</organism>
<evidence type="ECO:0000313" key="3">
    <source>
        <dbReference type="Proteomes" id="UP001217918"/>
    </source>
</evidence>
<dbReference type="EMBL" id="JAQQPM010000009">
    <property type="protein sequence ID" value="KAK2075354.1"/>
    <property type="molecule type" value="Genomic_DNA"/>
</dbReference>
<dbReference type="AlphaFoldDB" id="A0AAD9IDV2"/>
<name>A0AAD9IDV2_9PEZI</name>
<protein>
    <submittedName>
        <fullName evidence="2">Uncharacterized protein</fullName>
    </submittedName>
</protein>
<feature type="compositionally biased region" description="Basic and acidic residues" evidence="1">
    <location>
        <begin position="175"/>
        <end position="190"/>
    </location>
</feature>
<feature type="region of interest" description="Disordered" evidence="1">
    <location>
        <begin position="377"/>
        <end position="400"/>
    </location>
</feature>
<accession>A0AAD9IDV2</accession>
<feature type="region of interest" description="Disordered" evidence="1">
    <location>
        <begin position="166"/>
        <end position="190"/>
    </location>
</feature>